<gene>
    <name evidence="2" type="ORF">SAMN05216219_2933</name>
</gene>
<dbReference type="InterPro" id="IPR024705">
    <property type="entry name" value="Ssp411"/>
</dbReference>
<dbReference type="SUPFAM" id="SSF48208">
    <property type="entry name" value="Six-hairpin glycosidases"/>
    <property type="match status" value="1"/>
</dbReference>
<dbReference type="InterPro" id="IPR008928">
    <property type="entry name" value="6-hairpin_glycosidase_sf"/>
</dbReference>
<dbReference type="GO" id="GO:0005975">
    <property type="term" value="P:carbohydrate metabolic process"/>
    <property type="evidence" value="ECO:0007669"/>
    <property type="project" value="InterPro"/>
</dbReference>
<dbReference type="InterPro" id="IPR036249">
    <property type="entry name" value="Thioredoxin-like_sf"/>
</dbReference>
<sequence>MANRLATALSPYLRAHAGNPVDWREWGQDAFEEASARDVPVFVSIGYSTCHWCHVMARESFSDPVVAGILNDNFVSIKVDREEYPGVDASYMAQAAAFTGQLGWPLSLFTTAGGVAFHAGTYFPPVPISGYPSFRQVLEAVLDAWTNRRAEVVRNAAAIGSAIAAAPQPSGGTLPDEAAIDAAVDRLAAAEDLQYGGFGAAPKFPVAPVLGFLLESDSGRDLGARTLERMAASPLRDPVEGGFFRYATKRDWSDPHYERMLYDNALLLDAYVSAWGDDDSREWAHTAASGIADFLLGVMQLPSGGFASAQDSESVIDGAKSEGGYYARNAEGRAELEPPALDEKVLTGWNGLAIAALARAAVVFDRDDWLESARWAADYLLENHRGANGRLVRASVSERLSSARATLEDYGMLASGLLALAAATGEPAYAIAARSLIDDSLTAGDAAGTVFAEPGGGDPVLAAAGITLVGDPSEGAYPSGLSASAEAAWRLYLLTGEGRYLRAAAAVLGSVAELALANPVSFGTSLTLLHRLARTPVQLVVVSPDSAGRTTGLPSSIRKRRTDVTALVSEQQARELAASGFELFDARTPRNGARAAYLCENFTCRMPTVV</sequence>
<dbReference type="Pfam" id="PF03190">
    <property type="entry name" value="Thioredox_DsbH"/>
    <property type="match status" value="1"/>
</dbReference>
<dbReference type="InterPro" id="IPR004879">
    <property type="entry name" value="Ssp411-like_TRX"/>
</dbReference>
<evidence type="ECO:0000313" key="3">
    <source>
        <dbReference type="Proteomes" id="UP000198867"/>
    </source>
</evidence>
<dbReference type="CDD" id="cd02955">
    <property type="entry name" value="SSP411"/>
    <property type="match status" value="1"/>
</dbReference>
<evidence type="ECO:0000259" key="1">
    <source>
        <dbReference type="Pfam" id="PF03190"/>
    </source>
</evidence>
<reference evidence="3" key="1">
    <citation type="submission" date="2016-10" db="EMBL/GenBank/DDBJ databases">
        <authorList>
            <person name="Varghese N."/>
            <person name="Submissions S."/>
        </authorList>
    </citation>
    <scope>NUCLEOTIDE SEQUENCE [LARGE SCALE GENOMIC DNA]</scope>
    <source>
        <strain evidence="3">CGMCC 1.11101</strain>
    </source>
</reference>
<dbReference type="Gene3D" id="3.40.30.10">
    <property type="entry name" value="Glutaredoxin"/>
    <property type="match status" value="1"/>
</dbReference>
<dbReference type="OrthoDB" id="9762614at2"/>
<dbReference type="PANTHER" id="PTHR42899">
    <property type="entry name" value="SPERMATOGENESIS-ASSOCIATED PROTEIN 20"/>
    <property type="match status" value="1"/>
</dbReference>
<name>A0A1I5DHN4_9MICO</name>
<dbReference type="PIRSF" id="PIRSF006402">
    <property type="entry name" value="UCP006402_thioredoxin"/>
    <property type="match status" value="1"/>
</dbReference>
<dbReference type="Proteomes" id="UP000198867">
    <property type="component" value="Unassembled WGS sequence"/>
</dbReference>
<dbReference type="SUPFAM" id="SSF52833">
    <property type="entry name" value="Thioredoxin-like"/>
    <property type="match status" value="1"/>
</dbReference>
<protein>
    <recommendedName>
        <fullName evidence="1">Spermatogenesis-associated protein 20-like TRX domain-containing protein</fullName>
    </recommendedName>
</protein>
<dbReference type="STRING" id="995034.SAMN05216219_2933"/>
<keyword evidence="3" id="KW-1185">Reference proteome</keyword>
<dbReference type="PANTHER" id="PTHR42899:SF1">
    <property type="entry name" value="SPERMATOGENESIS-ASSOCIATED PROTEIN 20"/>
    <property type="match status" value="1"/>
</dbReference>
<dbReference type="EMBL" id="FOVM01000009">
    <property type="protein sequence ID" value="SFN98774.1"/>
    <property type="molecule type" value="Genomic_DNA"/>
</dbReference>
<feature type="domain" description="Spermatogenesis-associated protein 20-like TRX" evidence="1">
    <location>
        <begin position="3"/>
        <end position="162"/>
    </location>
</feature>
<dbReference type="RefSeq" id="WP_090712732.1">
    <property type="nucleotide sequence ID" value="NZ_FOVM01000009.1"/>
</dbReference>
<organism evidence="2 3">
    <name type="scientific">Mycetocola miduiensis</name>
    <dbReference type="NCBI Taxonomy" id="995034"/>
    <lineage>
        <taxon>Bacteria</taxon>
        <taxon>Bacillati</taxon>
        <taxon>Actinomycetota</taxon>
        <taxon>Actinomycetes</taxon>
        <taxon>Micrococcales</taxon>
        <taxon>Microbacteriaceae</taxon>
        <taxon>Mycetocola</taxon>
    </lineage>
</organism>
<evidence type="ECO:0000313" key="2">
    <source>
        <dbReference type="EMBL" id="SFN98774.1"/>
    </source>
</evidence>
<accession>A0A1I5DHN4</accession>
<proteinExistence type="predicted"/>
<dbReference type="AlphaFoldDB" id="A0A1I5DHN4"/>